<keyword evidence="1" id="KW-0812">Transmembrane</keyword>
<dbReference type="SUPFAM" id="SSF158560">
    <property type="entry name" value="BH3980-like"/>
    <property type="match status" value="1"/>
</dbReference>
<feature type="transmembrane region" description="Helical" evidence="1">
    <location>
        <begin position="127"/>
        <end position="150"/>
    </location>
</feature>
<feature type="transmembrane region" description="Helical" evidence="1">
    <location>
        <begin position="205"/>
        <end position="222"/>
    </location>
</feature>
<dbReference type="Proteomes" id="UP001145072">
    <property type="component" value="Unassembled WGS sequence"/>
</dbReference>
<comment type="caution">
    <text evidence="2">The sequence shown here is derived from an EMBL/GenBank/DDBJ whole genome shotgun (WGS) entry which is preliminary data.</text>
</comment>
<keyword evidence="1" id="KW-0472">Membrane</keyword>
<feature type="transmembrane region" description="Helical" evidence="1">
    <location>
        <begin position="91"/>
        <end position="121"/>
    </location>
</feature>
<organism evidence="2 3">
    <name type="scientific">Aquibacillus koreensis</name>
    <dbReference type="NCBI Taxonomy" id="279446"/>
    <lineage>
        <taxon>Bacteria</taxon>
        <taxon>Bacillati</taxon>
        <taxon>Bacillota</taxon>
        <taxon>Bacilli</taxon>
        <taxon>Bacillales</taxon>
        <taxon>Bacillaceae</taxon>
        <taxon>Aquibacillus</taxon>
    </lineage>
</organism>
<evidence type="ECO:0000313" key="3">
    <source>
        <dbReference type="Proteomes" id="UP001145072"/>
    </source>
</evidence>
<dbReference type="InterPro" id="IPR008316">
    <property type="entry name" value="UCP029876"/>
</dbReference>
<dbReference type="PANTHER" id="PTHR41307:SF1">
    <property type="entry name" value="MEMBRANE PROTEIN"/>
    <property type="match status" value="1"/>
</dbReference>
<keyword evidence="3" id="KW-1185">Reference proteome</keyword>
<dbReference type="Gene3D" id="1.10.1900.10">
    <property type="entry name" value="c-terminal domain of poly(a) binding protein"/>
    <property type="match status" value="1"/>
</dbReference>
<protein>
    <submittedName>
        <fullName evidence="2">DUF1129 family protein</fullName>
    </submittedName>
</protein>
<gene>
    <name evidence="2" type="ORF">NC661_17625</name>
</gene>
<dbReference type="Pfam" id="PF06304">
    <property type="entry name" value="DUF1048"/>
    <property type="match status" value="1"/>
</dbReference>
<dbReference type="EMBL" id="JAMQJZ010000017">
    <property type="protein sequence ID" value="MDC3422171.1"/>
    <property type="molecule type" value="Genomic_DNA"/>
</dbReference>
<keyword evidence="1" id="KW-1133">Transmembrane helix</keyword>
<sequence>MNAKDIIQLNNEQREKLSEENLQIYEDMLIYIRLKSNKSEQQTEEVLLELLDHMLEAQAEGKKASDIFGEDYKGYCDELIKEIPGEKSSTIALFLGFIIIQFIAIISFVHGALGFALHYFFELGSDIFQLSLGKGFTIIIIDLLILYLFVKVVLKWIQGSAFKTKKPKKSLEFFQIWLISTTFIGSMVLIGYFMPDFGLTLDIPIITFAVIGAILYLISIILNKRYRITK</sequence>
<proteinExistence type="predicted"/>
<dbReference type="AlphaFoldDB" id="A0A9X4AJM4"/>
<dbReference type="RefSeq" id="WP_259867097.1">
    <property type="nucleotide sequence ID" value="NZ_JAMQJZ010000017.1"/>
</dbReference>
<evidence type="ECO:0000313" key="2">
    <source>
        <dbReference type="EMBL" id="MDC3422171.1"/>
    </source>
</evidence>
<feature type="transmembrane region" description="Helical" evidence="1">
    <location>
        <begin position="171"/>
        <end position="193"/>
    </location>
</feature>
<accession>A0A9X4AJM4</accession>
<reference evidence="2" key="1">
    <citation type="submission" date="2022-06" db="EMBL/GenBank/DDBJ databases">
        <title>Aquibacillus sp. a new bacterium isolated from soil saline samples.</title>
        <authorList>
            <person name="Galisteo C."/>
            <person name="De La Haba R."/>
            <person name="Sanchez-Porro C."/>
            <person name="Ventosa A."/>
        </authorList>
    </citation>
    <scope>NUCLEOTIDE SEQUENCE</scope>
    <source>
        <strain evidence="2">JCM 12387</strain>
    </source>
</reference>
<dbReference type="PANTHER" id="PTHR41307">
    <property type="entry name" value="MEMBRANE PROTEIN-RELATED"/>
    <property type="match status" value="1"/>
</dbReference>
<evidence type="ECO:0000256" key="1">
    <source>
        <dbReference type="SAM" id="Phobius"/>
    </source>
</evidence>
<name>A0A9X4AJM4_9BACI</name>